<dbReference type="InterPro" id="IPR026891">
    <property type="entry name" value="Fn3-like"/>
</dbReference>
<feature type="signal peptide" evidence="4">
    <location>
        <begin position="1"/>
        <end position="18"/>
    </location>
</feature>
<dbReference type="Pfam" id="PF00933">
    <property type="entry name" value="Glyco_hydro_3"/>
    <property type="match status" value="1"/>
</dbReference>
<dbReference type="Gene3D" id="3.20.20.300">
    <property type="entry name" value="Glycoside hydrolase, family 3, N-terminal domain"/>
    <property type="match status" value="2"/>
</dbReference>
<evidence type="ECO:0000256" key="1">
    <source>
        <dbReference type="ARBA" id="ARBA00005336"/>
    </source>
</evidence>
<dbReference type="GO" id="GO:0009251">
    <property type="term" value="P:glucan catabolic process"/>
    <property type="evidence" value="ECO:0007669"/>
    <property type="project" value="TreeGrafter"/>
</dbReference>
<dbReference type="PANTHER" id="PTHR30620:SF117">
    <property type="entry name" value="BETA-1,4-XYLOSIDASE (EUROFUNG)"/>
    <property type="match status" value="1"/>
</dbReference>
<proteinExistence type="inferred from homology"/>
<dbReference type="SUPFAM" id="SSF52279">
    <property type="entry name" value="Beta-D-glucan exohydrolase, C-terminal domain"/>
    <property type="match status" value="1"/>
</dbReference>
<dbReference type="InterPro" id="IPR001764">
    <property type="entry name" value="Glyco_hydro_3_N"/>
</dbReference>
<reference evidence="6" key="1">
    <citation type="submission" date="2022-07" db="EMBL/GenBank/DDBJ databases">
        <title>Genome Sequence of Physisporinus lineatus.</title>
        <authorList>
            <person name="Buettner E."/>
        </authorList>
    </citation>
    <scope>NUCLEOTIDE SEQUENCE</scope>
    <source>
        <strain evidence="6">VT162</strain>
    </source>
</reference>
<dbReference type="Pfam" id="PF01915">
    <property type="entry name" value="Glyco_hydro_3_C"/>
    <property type="match status" value="1"/>
</dbReference>
<dbReference type="InterPro" id="IPR002772">
    <property type="entry name" value="Glyco_hydro_3_C"/>
</dbReference>
<comment type="caution">
    <text evidence="6">The sequence shown here is derived from an EMBL/GenBank/DDBJ whole genome shotgun (WGS) entry which is preliminary data.</text>
</comment>
<dbReference type="FunFam" id="2.60.40.10:FF:000495">
    <property type="entry name" value="Periplasmic beta-glucosidase"/>
    <property type="match status" value="1"/>
</dbReference>
<dbReference type="InterPro" id="IPR017853">
    <property type="entry name" value="GH"/>
</dbReference>
<comment type="similarity">
    <text evidence="1">Belongs to the glycosyl hydrolase 3 family.</text>
</comment>
<dbReference type="InterPro" id="IPR051915">
    <property type="entry name" value="Cellulose_Degrad_GH3"/>
</dbReference>
<dbReference type="GO" id="GO:0008422">
    <property type="term" value="F:beta-glucosidase activity"/>
    <property type="evidence" value="ECO:0007669"/>
    <property type="project" value="TreeGrafter"/>
</dbReference>
<evidence type="ECO:0000256" key="4">
    <source>
        <dbReference type="SAM" id="SignalP"/>
    </source>
</evidence>
<dbReference type="Gene3D" id="2.60.40.10">
    <property type="entry name" value="Immunoglobulins"/>
    <property type="match status" value="1"/>
</dbReference>
<dbReference type="FunFam" id="3.40.50.1700:FF:000009">
    <property type="entry name" value="Periplasmic beta-glucosidase"/>
    <property type="match status" value="1"/>
</dbReference>
<evidence type="ECO:0000313" key="6">
    <source>
        <dbReference type="EMBL" id="KAJ3488585.1"/>
    </source>
</evidence>
<dbReference type="Pfam" id="PF14310">
    <property type="entry name" value="Fn3-like"/>
    <property type="match status" value="1"/>
</dbReference>
<name>A0AAD5V837_9APHY</name>
<keyword evidence="4" id="KW-0732">Signal</keyword>
<keyword evidence="7" id="KW-1185">Reference proteome</keyword>
<evidence type="ECO:0000256" key="3">
    <source>
        <dbReference type="ARBA" id="ARBA00023295"/>
    </source>
</evidence>
<dbReference type="Gene3D" id="3.40.50.1700">
    <property type="entry name" value="Glycoside hydrolase family 3 C-terminal domain"/>
    <property type="match status" value="1"/>
</dbReference>
<dbReference type="SUPFAM" id="SSF51445">
    <property type="entry name" value="(Trans)glycosidases"/>
    <property type="match status" value="2"/>
</dbReference>
<dbReference type="InterPro" id="IPR036962">
    <property type="entry name" value="Glyco_hydro_3_N_sf"/>
</dbReference>
<dbReference type="PRINTS" id="PR00133">
    <property type="entry name" value="GLHYDRLASE3"/>
</dbReference>
<feature type="chain" id="PRO_5041958105" description="Fibronectin type III-like domain-containing protein" evidence="4">
    <location>
        <begin position="19"/>
        <end position="834"/>
    </location>
</feature>
<dbReference type="Proteomes" id="UP001212997">
    <property type="component" value="Unassembled WGS sequence"/>
</dbReference>
<dbReference type="SMART" id="SM01217">
    <property type="entry name" value="Fn3_like"/>
    <property type="match status" value="1"/>
</dbReference>
<keyword evidence="3" id="KW-0326">Glycosidase</keyword>
<sequence length="834" mass="90763">MRYICVFFVASSVTASLARSPFNLGVRDDLHFPVVARATNKDGSLPVYKNPKASIEARVADLLPRMTLEEKVAQIIQGDINGWMNMNDPLDDTKTFNQTGLEEMMRTKAGAIWGGYLAPWDKIAFAITIGQRYLMENTTLGIPALFQTEGLHGFTDNGTIWPSPIGMAASFDTDLLRQAASTIADEAEGLGYSHVFAPVLDLSRELRWGRVEENFGEDPFLYVIASTAPSLAVGETQVRLQLLAWPQLASILLLLVVRKEACKSSILLNPSSVLTKAGRNIAQVSGGERELRTVFLKPFERACIQSLSIMTAYSSYDGIPAVADKHLLTDILRTEWDYKYWVTSDAGAVDLLTTTHGTCDTRECAAKTALENGLSGEMGGGTYTYLTLPDQIRAGTVDVHFLDDTVKAMLRTKFSLGLFENPYPYNDYVETLRTPETRTLMHQMDRESIVLLENKNGVLPLSKSIKSIALIGPQVNRVSFGDYVFFNATLNGVSPLDGFERLLSNTSIKINYAEGCKLWSNDNSGIPQAISAAQASDVAVVMVGTWSLDQTLLWTPGTNATTGEHVDLSDLGLVGSQLELVQAVKASGKPTIVVFVSGKPIAEPWISENADAVIQQFYPGELGGLALAEVIFGDVNPSGTAIHLEATAVIHRNHTGKLPVSFPRSVGTTPVFYNYIKGSRPLDPGQVLDDGTLRFGHQYVLDSPLPLWSFGHGLSYTTFSYSSLTLSKNPIKTSDNFNVAVTVRNTGAVSGKEVIQVYATDVTSSVATPNQELVGFKKISLDPGQSKIVSIQVNSTQLAVWTTKGTWSVEPGQFLIKIGTSDQVFLNTTLNVVV</sequence>
<evidence type="ECO:0000313" key="7">
    <source>
        <dbReference type="Proteomes" id="UP001212997"/>
    </source>
</evidence>
<organism evidence="6 7">
    <name type="scientific">Meripilus lineatus</name>
    <dbReference type="NCBI Taxonomy" id="2056292"/>
    <lineage>
        <taxon>Eukaryota</taxon>
        <taxon>Fungi</taxon>
        <taxon>Dikarya</taxon>
        <taxon>Basidiomycota</taxon>
        <taxon>Agaricomycotina</taxon>
        <taxon>Agaricomycetes</taxon>
        <taxon>Polyporales</taxon>
        <taxon>Meripilaceae</taxon>
        <taxon>Meripilus</taxon>
    </lineage>
</organism>
<gene>
    <name evidence="6" type="ORF">NLI96_g2737</name>
</gene>
<dbReference type="EMBL" id="JANAWD010000063">
    <property type="protein sequence ID" value="KAJ3488585.1"/>
    <property type="molecule type" value="Genomic_DNA"/>
</dbReference>
<dbReference type="InterPro" id="IPR013783">
    <property type="entry name" value="Ig-like_fold"/>
</dbReference>
<protein>
    <recommendedName>
        <fullName evidence="5">Fibronectin type III-like domain-containing protein</fullName>
    </recommendedName>
</protein>
<feature type="domain" description="Fibronectin type III-like" evidence="5">
    <location>
        <begin position="753"/>
        <end position="822"/>
    </location>
</feature>
<accession>A0AAD5V837</accession>
<dbReference type="AlphaFoldDB" id="A0AAD5V837"/>
<evidence type="ECO:0000256" key="2">
    <source>
        <dbReference type="ARBA" id="ARBA00022801"/>
    </source>
</evidence>
<evidence type="ECO:0000259" key="5">
    <source>
        <dbReference type="SMART" id="SM01217"/>
    </source>
</evidence>
<dbReference type="InterPro" id="IPR036881">
    <property type="entry name" value="Glyco_hydro_3_C_sf"/>
</dbReference>
<dbReference type="PANTHER" id="PTHR30620">
    <property type="entry name" value="PERIPLASMIC BETA-GLUCOSIDASE-RELATED"/>
    <property type="match status" value="1"/>
</dbReference>
<keyword evidence="2" id="KW-0378">Hydrolase</keyword>